<dbReference type="EMBL" id="PQIB02000014">
    <property type="protein sequence ID" value="RLM69110.1"/>
    <property type="molecule type" value="Genomic_DNA"/>
</dbReference>
<feature type="domain" description="Disease resistance protein winged helix" evidence="5">
    <location>
        <begin position="510"/>
        <end position="580"/>
    </location>
</feature>
<protein>
    <submittedName>
        <fullName evidence="7">Pi-b protein</fullName>
    </submittedName>
</protein>
<proteinExistence type="inferred from homology"/>
<dbReference type="Gene3D" id="3.80.10.10">
    <property type="entry name" value="Ribonuclease Inhibitor"/>
    <property type="match status" value="1"/>
</dbReference>
<keyword evidence="3" id="KW-0611">Plant defense</keyword>
<dbReference type="SUPFAM" id="SSF52047">
    <property type="entry name" value="RNI-like"/>
    <property type="match status" value="1"/>
</dbReference>
<dbReference type="STRING" id="4540.A0A3L6Q3Q3"/>
<dbReference type="InterPro" id="IPR058922">
    <property type="entry name" value="WHD_DRP"/>
</dbReference>
<evidence type="ECO:0000256" key="3">
    <source>
        <dbReference type="ARBA" id="ARBA00022821"/>
    </source>
</evidence>
<gene>
    <name evidence="7" type="ORF">C2845_PM17G12670</name>
</gene>
<dbReference type="InterPro" id="IPR055414">
    <property type="entry name" value="LRR_R13L4/SHOC2-like"/>
</dbReference>
<dbReference type="Pfam" id="PF02519">
    <property type="entry name" value="Auxin_inducible"/>
    <property type="match status" value="1"/>
</dbReference>
<keyword evidence="8" id="KW-1185">Reference proteome</keyword>
<evidence type="ECO:0000259" key="4">
    <source>
        <dbReference type="Pfam" id="PF00931"/>
    </source>
</evidence>
<dbReference type="GO" id="GO:0098542">
    <property type="term" value="P:defense response to other organism"/>
    <property type="evidence" value="ECO:0007669"/>
    <property type="project" value="TreeGrafter"/>
</dbReference>
<dbReference type="PRINTS" id="PR00364">
    <property type="entry name" value="DISEASERSIST"/>
</dbReference>
<evidence type="ECO:0000259" key="6">
    <source>
        <dbReference type="Pfam" id="PF23598"/>
    </source>
</evidence>
<dbReference type="OrthoDB" id="6161812at2759"/>
<comment type="similarity">
    <text evidence="1">Belongs to the ARG7 family.</text>
</comment>
<accession>A0A3L6Q3Q3</accession>
<feature type="domain" description="Disease resistance R13L4/SHOC-2-like LRR" evidence="6">
    <location>
        <begin position="629"/>
        <end position="732"/>
    </location>
</feature>
<feature type="domain" description="NB-ARC" evidence="4">
    <location>
        <begin position="114"/>
        <end position="195"/>
    </location>
</feature>
<dbReference type="SUPFAM" id="SSF52540">
    <property type="entry name" value="P-loop containing nucleoside triphosphate hydrolases"/>
    <property type="match status" value="2"/>
</dbReference>
<dbReference type="GO" id="GO:0009733">
    <property type="term" value="P:response to auxin"/>
    <property type="evidence" value="ECO:0007669"/>
    <property type="project" value="InterPro"/>
</dbReference>
<feature type="domain" description="NB-ARC" evidence="4">
    <location>
        <begin position="261"/>
        <end position="442"/>
    </location>
</feature>
<dbReference type="Pfam" id="PF23598">
    <property type="entry name" value="LRR_14"/>
    <property type="match status" value="2"/>
</dbReference>
<dbReference type="AlphaFoldDB" id="A0A3L6Q3Q3"/>
<keyword evidence="2" id="KW-0677">Repeat</keyword>
<dbReference type="InterPro" id="IPR032675">
    <property type="entry name" value="LRR_dom_sf"/>
</dbReference>
<sequence length="1126" mass="125919">MDNSLGTLHAYVHTELSGARAQHSDLLMMKSRSSVCPAKGIQSGDDFGKPVFSSNVASRSTNYREITELQSNDADEKEVLRNLVERLREGSPMKDYSLAIGKKKPVATMQIEELTEEFKRIFKRNCLIVLDDLSTTTEWDLIEPMFWQTTNQIIVTTREENIASHCSAKYGTVHNLQFLNTKDAVCLFSKKGIQSGDDLVKPMISSGVAPSTSTNYRAMAPCEITELQSNDADEKEVVKKSPSCIGTSVDVLDESQLIGREKDISDIIELMLNHGRKQYQVISVWGMGGVGKTSLVESVYQSPKLSKNFAKRAFITIMRPFDLAQVLRNLVERLREGSPMKDYLLAIGKKKPVVNMKIEELTEEFKRILEMKNCLIVLDYLSTTTEWDLIEPMFRKDENQIIVTTREENIANHCSRKYGTVHNLQVLETKDALCLFSMKVFGDATNLLEQKNPALIKEAKKILAIMVICGFLENRPKTPEEWRKLTNENNISAELEINPKLGMIRKGYDDHIICRRRLVGRWAAEGYSSEKHGKSANEMADSYFMELKNRSMILPSPQQSVHNRKIIDSCEVHDLIHEIAISNSVEENLVFRLEDGCSMNTSGAIRHLAISGNWKGDQTEFEGIVDMSQIRSLSVFGLCRPFFISEKMRFLRMLDLEGTEGVGCHHLDHIGKLLLLKYLSVRGCFGIHLLPNSVGNLRQLQTLYIRDTYIMALPKTISKLRKLRYIHAGVKSDIAASESTSLRNRCLMLFHAWQRLCSSSCAPCLVNFYGLSGRDACTLACSVKFPAIMKDHTSGAMMPRGIGKLKELHTLREVFVGTGNIVLQDIKMLSGLRKLGIAGINNRNNGPAFRSAISNLHRLESLTVRSAGKLGLCGSSPPENLQSLKLYGKMETLPEWIRKLPHLVKLILGGTELSEAAIEFLENLPKASNRPARNCARKAGSRRRIARQRVEEPLDERRVEGAADPKHVEVGLVRPPRRVTHPCSALLLSAALRAAAGGVLNKDARAHLLAGTPSRHVAPPDGAATKGCATFWVEGEGGEAPRRAAVPVARLDHPRMLELLREAREAYGFEHEGVVAVPCGVDPFMRAVEASAGHRPRAWPPPRHHHHFRLPHVHIARCFRPSHVVA</sequence>
<dbReference type="PANTHER" id="PTHR23155:SF1114">
    <property type="entry name" value="OS02G0475500 PROTEIN"/>
    <property type="match status" value="1"/>
</dbReference>
<evidence type="ECO:0000256" key="2">
    <source>
        <dbReference type="ARBA" id="ARBA00022737"/>
    </source>
</evidence>
<dbReference type="Pfam" id="PF00931">
    <property type="entry name" value="NB-ARC"/>
    <property type="match status" value="2"/>
</dbReference>
<feature type="domain" description="Disease resistance R13L4/SHOC-2-like LRR" evidence="6">
    <location>
        <begin position="795"/>
        <end position="926"/>
    </location>
</feature>
<evidence type="ECO:0000313" key="8">
    <source>
        <dbReference type="Proteomes" id="UP000275267"/>
    </source>
</evidence>
<dbReference type="Gene3D" id="3.40.50.300">
    <property type="entry name" value="P-loop containing nucleotide triphosphate hydrolases"/>
    <property type="match status" value="2"/>
</dbReference>
<organism evidence="7 8">
    <name type="scientific">Panicum miliaceum</name>
    <name type="common">Proso millet</name>
    <name type="synonym">Broomcorn millet</name>
    <dbReference type="NCBI Taxonomy" id="4540"/>
    <lineage>
        <taxon>Eukaryota</taxon>
        <taxon>Viridiplantae</taxon>
        <taxon>Streptophyta</taxon>
        <taxon>Embryophyta</taxon>
        <taxon>Tracheophyta</taxon>
        <taxon>Spermatophyta</taxon>
        <taxon>Magnoliopsida</taxon>
        <taxon>Liliopsida</taxon>
        <taxon>Poales</taxon>
        <taxon>Poaceae</taxon>
        <taxon>PACMAD clade</taxon>
        <taxon>Panicoideae</taxon>
        <taxon>Panicodae</taxon>
        <taxon>Paniceae</taxon>
        <taxon>Panicinae</taxon>
        <taxon>Panicum</taxon>
        <taxon>Panicum sect. Panicum</taxon>
    </lineage>
</organism>
<dbReference type="PANTHER" id="PTHR23155">
    <property type="entry name" value="DISEASE RESISTANCE PROTEIN RP"/>
    <property type="match status" value="1"/>
</dbReference>
<dbReference type="Proteomes" id="UP000275267">
    <property type="component" value="Unassembled WGS sequence"/>
</dbReference>
<reference evidence="8" key="1">
    <citation type="journal article" date="2019" name="Nat. Commun.">
        <title>The genome of broomcorn millet.</title>
        <authorList>
            <person name="Zou C."/>
            <person name="Miki D."/>
            <person name="Li D."/>
            <person name="Tang Q."/>
            <person name="Xiao L."/>
            <person name="Rajput S."/>
            <person name="Deng P."/>
            <person name="Jia W."/>
            <person name="Huang R."/>
            <person name="Zhang M."/>
            <person name="Sun Y."/>
            <person name="Hu J."/>
            <person name="Fu X."/>
            <person name="Schnable P.S."/>
            <person name="Li F."/>
            <person name="Zhang H."/>
            <person name="Feng B."/>
            <person name="Zhu X."/>
            <person name="Liu R."/>
            <person name="Schnable J.C."/>
            <person name="Zhu J.-K."/>
            <person name="Zhang H."/>
        </authorList>
    </citation>
    <scope>NUCLEOTIDE SEQUENCE [LARGE SCALE GENOMIC DNA]</scope>
</reference>
<evidence type="ECO:0000256" key="1">
    <source>
        <dbReference type="ARBA" id="ARBA00006974"/>
    </source>
</evidence>
<dbReference type="GO" id="GO:0043531">
    <property type="term" value="F:ADP binding"/>
    <property type="evidence" value="ECO:0007669"/>
    <property type="project" value="InterPro"/>
</dbReference>
<evidence type="ECO:0000259" key="5">
    <source>
        <dbReference type="Pfam" id="PF23559"/>
    </source>
</evidence>
<evidence type="ECO:0000313" key="7">
    <source>
        <dbReference type="EMBL" id="RLM69110.1"/>
    </source>
</evidence>
<comment type="caution">
    <text evidence="7">The sequence shown here is derived from an EMBL/GenBank/DDBJ whole genome shotgun (WGS) entry which is preliminary data.</text>
</comment>
<dbReference type="InterPro" id="IPR002182">
    <property type="entry name" value="NB-ARC"/>
</dbReference>
<dbReference type="InterPro" id="IPR003676">
    <property type="entry name" value="SAUR_fam"/>
</dbReference>
<name>A0A3L6Q3Q3_PANMI</name>
<dbReference type="Pfam" id="PF23559">
    <property type="entry name" value="WHD_DRP"/>
    <property type="match status" value="1"/>
</dbReference>
<dbReference type="InterPro" id="IPR044974">
    <property type="entry name" value="Disease_R_plants"/>
</dbReference>
<dbReference type="InterPro" id="IPR027417">
    <property type="entry name" value="P-loop_NTPase"/>
</dbReference>